<dbReference type="HOGENOM" id="CLU_573276_0_0_4"/>
<dbReference type="Pfam" id="PF02120">
    <property type="entry name" value="Flg_hook"/>
    <property type="match status" value="1"/>
</dbReference>
<protein>
    <recommendedName>
        <fullName evidence="2">Flagellar hook-length control protein-like C-terminal domain-containing protein</fullName>
    </recommendedName>
</protein>
<feature type="region of interest" description="Disordered" evidence="1">
    <location>
        <begin position="216"/>
        <end position="286"/>
    </location>
</feature>
<dbReference type="Proteomes" id="UP000013966">
    <property type="component" value="Chromosome 1"/>
</dbReference>
<evidence type="ECO:0000313" key="3">
    <source>
        <dbReference type="EMBL" id="BAN24450.1"/>
    </source>
</evidence>
<evidence type="ECO:0000259" key="2">
    <source>
        <dbReference type="Pfam" id="PF02120"/>
    </source>
</evidence>
<dbReference type="PATRIC" id="fig|758793.3.peg.2702"/>
<evidence type="ECO:0000256" key="1">
    <source>
        <dbReference type="SAM" id="MobiDB-lite"/>
    </source>
</evidence>
<evidence type="ECO:0000313" key="4">
    <source>
        <dbReference type="Proteomes" id="UP000013966"/>
    </source>
</evidence>
<dbReference type="AlphaFoldDB" id="R4WTY8"/>
<dbReference type="InterPro" id="IPR021136">
    <property type="entry name" value="Flagellar_hook_control-like_C"/>
</dbReference>
<name>R4WTY8_9BURK</name>
<dbReference type="InterPro" id="IPR038610">
    <property type="entry name" value="FliK-like_C_sf"/>
</dbReference>
<reference evidence="3 4" key="1">
    <citation type="journal article" date="2013" name="Genome Announc.">
        <title>Complete Genome Sequence of Burkholderia sp. Strain RPE64, Bacterial Symbiont of the Bean Bug Riptortus pedestris.</title>
        <authorList>
            <person name="Shibata T.F."/>
            <person name="Maeda T."/>
            <person name="Nikoh N."/>
            <person name="Yamaguchi K."/>
            <person name="Oshima K."/>
            <person name="Hattori M."/>
            <person name="Nishiyama T."/>
            <person name="Hasebe M."/>
            <person name="Fukatsu T."/>
            <person name="Kikuchi Y."/>
            <person name="Shigenobu S."/>
        </authorList>
    </citation>
    <scope>NUCLEOTIDE SEQUENCE [LARGE SCALE GENOMIC DNA]</scope>
</reference>
<dbReference type="Gene3D" id="3.30.750.140">
    <property type="match status" value="1"/>
</dbReference>
<sequence>MGMTGLDTAIASLLANRTELLLSAIRAPNGVAGSGVTGASVGQTTAQADTSPLAGTPTGTSAPAASAQTALSSVARTLDVISRFGGATPAITSDAPLWPTPPRPASAFAALTTGLFDTAFSSNAAAVAAARAASQNLPPLPAAALATELAKTVGESGLFYEAHLMQWLAGQRSAASLGNEPQARVDARALALPLDFPNNTSNGAAAGAAWFDDASAPPAAPDLPDFHSPARAVATPQTPQQAAALAASVRDAPPSALSNSQGTSAATAANGTGTPAAQPSQHESAMQASIAAGIHPATINVVRQQLDMLANEQFRWQGEAWPGTRFEWEIAREPRDPRSANADDAADERAWRTRITLSLPALGTVDAELVLAGDKLVARIKASDAGARRLASEGPAFARQLEAAGIALASLSVRSMDGSTDAALSGDANSAAKKPVRSPLEHLFRASSGGEGDA</sequence>
<dbReference type="EMBL" id="AP013058">
    <property type="protein sequence ID" value="BAN24450.1"/>
    <property type="molecule type" value="Genomic_DNA"/>
</dbReference>
<keyword evidence="4" id="KW-1185">Reference proteome</keyword>
<feature type="compositionally biased region" description="Low complexity" evidence="1">
    <location>
        <begin position="229"/>
        <end position="279"/>
    </location>
</feature>
<dbReference type="STRING" id="758793.BRPE64_ACDS26960"/>
<reference evidence="3 4" key="2">
    <citation type="journal article" date="2018" name="Int. J. Syst. Evol. Microbiol.">
        <title>Burkholderia insecticola sp. nov., a gut symbiotic bacterium of the bean bug Riptortus pedestris.</title>
        <authorList>
            <person name="Takeshita K."/>
            <person name="Tamaki H."/>
            <person name="Ohbayashi T."/>
            <person name="Meng X.-Y."/>
            <person name="Sone T."/>
            <person name="Mitani Y."/>
            <person name="Peeters C."/>
            <person name="Kikuchi Y."/>
            <person name="Vandamme P."/>
        </authorList>
    </citation>
    <scope>NUCLEOTIDE SEQUENCE [LARGE SCALE GENOMIC DNA]</scope>
    <source>
        <strain evidence="3">RPE64</strain>
    </source>
</reference>
<organism evidence="3 4">
    <name type="scientific">Caballeronia insecticola</name>
    <dbReference type="NCBI Taxonomy" id="758793"/>
    <lineage>
        <taxon>Bacteria</taxon>
        <taxon>Pseudomonadati</taxon>
        <taxon>Pseudomonadota</taxon>
        <taxon>Betaproteobacteria</taxon>
        <taxon>Burkholderiales</taxon>
        <taxon>Burkholderiaceae</taxon>
        <taxon>Caballeronia</taxon>
    </lineage>
</organism>
<gene>
    <name evidence="3" type="ORF">BRPE64_ACDS26960</name>
</gene>
<accession>R4WTY8</accession>
<feature type="domain" description="Flagellar hook-length control protein-like C-terminal" evidence="2">
    <location>
        <begin position="345"/>
        <end position="420"/>
    </location>
</feature>
<feature type="region of interest" description="Disordered" evidence="1">
    <location>
        <begin position="418"/>
        <end position="454"/>
    </location>
</feature>
<dbReference type="KEGG" id="buo:BRPE64_ACDS26960"/>
<proteinExistence type="predicted"/>